<dbReference type="SUPFAM" id="SSF47413">
    <property type="entry name" value="lambda repressor-like DNA-binding domains"/>
    <property type="match status" value="1"/>
</dbReference>
<evidence type="ECO:0000256" key="1">
    <source>
        <dbReference type="ARBA" id="ARBA00023125"/>
    </source>
</evidence>
<sequence length="63" mass="7260">MNSRKKLGLTQEQVSLVIGISKKTYSHIETGRRNPSWEVAQRLEKFFGIPASELLEITDEDRK</sequence>
<dbReference type="PANTHER" id="PTHR46558">
    <property type="entry name" value="TRACRIPTIONAL REGULATORY PROTEIN-RELATED-RELATED"/>
    <property type="match status" value="1"/>
</dbReference>
<dbReference type="EMBL" id="FQZM01000046">
    <property type="protein sequence ID" value="SHJ64582.1"/>
    <property type="molecule type" value="Genomic_DNA"/>
</dbReference>
<evidence type="ECO:0000313" key="3">
    <source>
        <dbReference type="EMBL" id="SHJ64582.1"/>
    </source>
</evidence>
<dbReference type="PANTHER" id="PTHR46558:SF11">
    <property type="entry name" value="HTH-TYPE TRANSCRIPTIONAL REGULATOR XRE"/>
    <property type="match status" value="1"/>
</dbReference>
<organism evidence="3 4">
    <name type="scientific">Desulfofundulus thermosubterraneus DSM 16057</name>
    <dbReference type="NCBI Taxonomy" id="1121432"/>
    <lineage>
        <taxon>Bacteria</taxon>
        <taxon>Bacillati</taxon>
        <taxon>Bacillota</taxon>
        <taxon>Clostridia</taxon>
        <taxon>Eubacteriales</taxon>
        <taxon>Peptococcaceae</taxon>
        <taxon>Desulfofundulus</taxon>
    </lineage>
</organism>
<dbReference type="Gene3D" id="1.10.260.40">
    <property type="entry name" value="lambda repressor-like DNA-binding domains"/>
    <property type="match status" value="1"/>
</dbReference>
<reference evidence="4" key="1">
    <citation type="submission" date="2016-11" db="EMBL/GenBank/DDBJ databases">
        <authorList>
            <person name="Varghese N."/>
            <person name="Submissions S."/>
        </authorList>
    </citation>
    <scope>NUCLEOTIDE SEQUENCE [LARGE SCALE GENOMIC DNA]</scope>
    <source>
        <strain evidence="4">DSM 16057</strain>
    </source>
</reference>
<protein>
    <submittedName>
        <fullName evidence="3">Putative transcriptional regulator</fullName>
    </submittedName>
</protein>
<dbReference type="InterPro" id="IPR010982">
    <property type="entry name" value="Lambda_DNA-bd_dom_sf"/>
</dbReference>
<dbReference type="SMART" id="SM00530">
    <property type="entry name" value="HTH_XRE"/>
    <property type="match status" value="1"/>
</dbReference>
<dbReference type="AlphaFoldDB" id="A0A1M6L0B9"/>
<evidence type="ECO:0000259" key="2">
    <source>
        <dbReference type="PROSITE" id="PS50943"/>
    </source>
</evidence>
<keyword evidence="4" id="KW-1185">Reference proteome</keyword>
<dbReference type="InterPro" id="IPR001387">
    <property type="entry name" value="Cro/C1-type_HTH"/>
</dbReference>
<accession>A0A1M6L0B9</accession>
<name>A0A1M6L0B9_9FIRM</name>
<dbReference type="GO" id="GO:0003677">
    <property type="term" value="F:DNA binding"/>
    <property type="evidence" value="ECO:0007669"/>
    <property type="project" value="UniProtKB-KW"/>
</dbReference>
<keyword evidence="1" id="KW-0238">DNA-binding</keyword>
<dbReference type="Pfam" id="PF01381">
    <property type="entry name" value="HTH_3"/>
    <property type="match status" value="1"/>
</dbReference>
<dbReference type="Proteomes" id="UP000184529">
    <property type="component" value="Unassembled WGS sequence"/>
</dbReference>
<proteinExistence type="predicted"/>
<feature type="domain" description="HTH cro/C1-type" evidence="2">
    <location>
        <begin position="4"/>
        <end position="54"/>
    </location>
</feature>
<dbReference type="CDD" id="cd00093">
    <property type="entry name" value="HTH_XRE"/>
    <property type="match status" value="1"/>
</dbReference>
<dbReference type="PROSITE" id="PS50943">
    <property type="entry name" value="HTH_CROC1"/>
    <property type="match status" value="1"/>
</dbReference>
<gene>
    <name evidence="3" type="ORF">SAMN02745219_03018</name>
</gene>
<evidence type="ECO:0000313" key="4">
    <source>
        <dbReference type="Proteomes" id="UP000184529"/>
    </source>
</evidence>